<reference evidence="1 2" key="1">
    <citation type="submission" date="2015-05" db="EMBL/GenBank/DDBJ databases">
        <title>Evolution of Trichinella species and genotypes.</title>
        <authorList>
            <person name="Korhonen P.K."/>
            <person name="Edoardo P."/>
            <person name="Giuseppe L.R."/>
            <person name="Gasser R.B."/>
        </authorList>
    </citation>
    <scope>NUCLEOTIDE SEQUENCE [LARGE SCALE GENOMIC DNA]</scope>
    <source>
        <strain evidence="1">ISS10</strain>
    </source>
</reference>
<organism evidence="1 2">
    <name type="scientific">Trichinella nativa</name>
    <dbReference type="NCBI Taxonomy" id="6335"/>
    <lineage>
        <taxon>Eukaryota</taxon>
        <taxon>Metazoa</taxon>
        <taxon>Ecdysozoa</taxon>
        <taxon>Nematoda</taxon>
        <taxon>Enoplea</taxon>
        <taxon>Dorylaimia</taxon>
        <taxon>Trichinellida</taxon>
        <taxon>Trichinellidae</taxon>
        <taxon>Trichinella</taxon>
    </lineage>
</organism>
<comment type="caution">
    <text evidence="1">The sequence shown here is derived from an EMBL/GenBank/DDBJ whole genome shotgun (WGS) entry which is preliminary data.</text>
</comment>
<feature type="non-terminal residue" evidence="1">
    <location>
        <position position="91"/>
    </location>
</feature>
<feature type="non-terminal residue" evidence="1">
    <location>
        <position position="1"/>
    </location>
</feature>
<protein>
    <submittedName>
        <fullName evidence="1">Uncharacterized protein</fullName>
    </submittedName>
</protein>
<evidence type="ECO:0000313" key="1">
    <source>
        <dbReference type="EMBL" id="KRZ47125.1"/>
    </source>
</evidence>
<dbReference type="EMBL" id="JYDW01001336">
    <property type="protein sequence ID" value="KRZ47125.1"/>
    <property type="molecule type" value="Genomic_DNA"/>
</dbReference>
<evidence type="ECO:0000313" key="2">
    <source>
        <dbReference type="Proteomes" id="UP000054721"/>
    </source>
</evidence>
<accession>A0A0V1KJM8</accession>
<keyword evidence="2" id="KW-1185">Reference proteome</keyword>
<sequence length="91" mass="10444">TEPHANAPSPRDIWKEAHVRRIHLVSSSISDRCGHLRHARAAMSIIFKEAWDKLVHRDRFDTELSQQWVLRPGRKGATLNARRTVSAPMVL</sequence>
<gene>
    <name evidence="1" type="ORF">T02_1961</name>
</gene>
<proteinExistence type="predicted"/>
<dbReference type="AlphaFoldDB" id="A0A0V1KJM8"/>
<dbReference type="Proteomes" id="UP000054721">
    <property type="component" value="Unassembled WGS sequence"/>
</dbReference>
<name>A0A0V1KJM8_9BILA</name>